<dbReference type="Proteomes" id="UP000257109">
    <property type="component" value="Unassembled WGS sequence"/>
</dbReference>
<dbReference type="EMBL" id="QJKJ01003357">
    <property type="protein sequence ID" value="RDX98847.1"/>
    <property type="molecule type" value="Genomic_DNA"/>
</dbReference>
<gene>
    <name evidence="1" type="ORF">CR513_18180</name>
</gene>
<evidence type="ECO:0000313" key="2">
    <source>
        <dbReference type="Proteomes" id="UP000257109"/>
    </source>
</evidence>
<dbReference type="SUPFAM" id="SSF53098">
    <property type="entry name" value="Ribonuclease H-like"/>
    <property type="match status" value="1"/>
</dbReference>
<accession>A0A371H7U0</accession>
<feature type="non-terminal residue" evidence="1">
    <location>
        <position position="1"/>
    </location>
</feature>
<dbReference type="PANTHER" id="PTHR48475">
    <property type="entry name" value="RIBONUCLEASE H"/>
    <property type="match status" value="1"/>
</dbReference>
<comment type="caution">
    <text evidence="1">The sequence shown here is derived from an EMBL/GenBank/DDBJ whole genome shotgun (WGS) entry which is preliminary data.</text>
</comment>
<keyword evidence="2" id="KW-1185">Reference proteome</keyword>
<dbReference type="AlphaFoldDB" id="A0A371H7U0"/>
<protein>
    <recommendedName>
        <fullName evidence="3">Integrase catalytic domain-containing protein</fullName>
    </recommendedName>
</protein>
<dbReference type="InterPro" id="IPR012337">
    <property type="entry name" value="RNaseH-like_sf"/>
</dbReference>
<evidence type="ECO:0008006" key="3">
    <source>
        <dbReference type="Google" id="ProtNLM"/>
    </source>
</evidence>
<sequence length="175" mass="20034">MTHATPWYTDICNILVASTYPHGASKAYKDKLGSKAKYYIWDDLYLWRMCNDQVIRKCIMESEIKSILHFYHLTNGGGHYGSMQTTQKVLNYGFGVPKALINDQGIHFCNLAMAMLLEKYGMKMANPHQNDGSHLLEDAPWAHRTAYQTPLGMPPYQIVFGKACHLSMEIKHRAY</sequence>
<name>A0A371H7U0_MUCPR</name>
<reference evidence="1" key="1">
    <citation type="submission" date="2018-05" db="EMBL/GenBank/DDBJ databases">
        <title>Draft genome of Mucuna pruriens seed.</title>
        <authorList>
            <person name="Nnadi N.E."/>
            <person name="Vos R."/>
            <person name="Hasami M.H."/>
            <person name="Devisetty U.K."/>
            <person name="Aguiy J.C."/>
        </authorList>
    </citation>
    <scope>NUCLEOTIDE SEQUENCE [LARGE SCALE GENOMIC DNA]</scope>
    <source>
        <strain evidence="1">JCA_2017</strain>
    </source>
</reference>
<organism evidence="1 2">
    <name type="scientific">Mucuna pruriens</name>
    <name type="common">Velvet bean</name>
    <name type="synonym">Dolichos pruriens</name>
    <dbReference type="NCBI Taxonomy" id="157652"/>
    <lineage>
        <taxon>Eukaryota</taxon>
        <taxon>Viridiplantae</taxon>
        <taxon>Streptophyta</taxon>
        <taxon>Embryophyta</taxon>
        <taxon>Tracheophyta</taxon>
        <taxon>Spermatophyta</taxon>
        <taxon>Magnoliopsida</taxon>
        <taxon>eudicotyledons</taxon>
        <taxon>Gunneridae</taxon>
        <taxon>Pentapetalae</taxon>
        <taxon>rosids</taxon>
        <taxon>fabids</taxon>
        <taxon>Fabales</taxon>
        <taxon>Fabaceae</taxon>
        <taxon>Papilionoideae</taxon>
        <taxon>50 kb inversion clade</taxon>
        <taxon>NPAAA clade</taxon>
        <taxon>indigoferoid/millettioid clade</taxon>
        <taxon>Phaseoleae</taxon>
        <taxon>Mucuna</taxon>
    </lineage>
</organism>
<dbReference type="OrthoDB" id="1434039at2759"/>
<proteinExistence type="predicted"/>
<dbReference type="PANTHER" id="PTHR48475:SF1">
    <property type="entry name" value="RNASE H TYPE-1 DOMAIN-CONTAINING PROTEIN"/>
    <property type="match status" value="1"/>
</dbReference>
<evidence type="ECO:0000313" key="1">
    <source>
        <dbReference type="EMBL" id="RDX98847.1"/>
    </source>
</evidence>